<dbReference type="AlphaFoldDB" id="A0A699HPF1"/>
<sequence>MLHEMVMKKFNLEAIYPLNLSAKGSSIDDNFDITDDHETSEVEVSITLKSAARAACGESHERRGLTFREQRAENSLNTSEPSYGLTFIYPLIEESLWKSDVVPIHCNNILATGIQQR</sequence>
<gene>
    <name evidence="1" type="ORF">Tci_394249</name>
</gene>
<reference evidence="1" key="1">
    <citation type="journal article" date="2019" name="Sci. Rep.">
        <title>Draft genome of Tanacetum cinerariifolium, the natural source of mosquito coil.</title>
        <authorList>
            <person name="Yamashiro T."/>
            <person name="Shiraishi A."/>
            <person name="Satake H."/>
            <person name="Nakayama K."/>
        </authorList>
    </citation>
    <scope>NUCLEOTIDE SEQUENCE</scope>
</reference>
<name>A0A699HPF1_TANCI</name>
<organism evidence="1">
    <name type="scientific">Tanacetum cinerariifolium</name>
    <name type="common">Dalmatian daisy</name>
    <name type="synonym">Chrysanthemum cinerariifolium</name>
    <dbReference type="NCBI Taxonomy" id="118510"/>
    <lineage>
        <taxon>Eukaryota</taxon>
        <taxon>Viridiplantae</taxon>
        <taxon>Streptophyta</taxon>
        <taxon>Embryophyta</taxon>
        <taxon>Tracheophyta</taxon>
        <taxon>Spermatophyta</taxon>
        <taxon>Magnoliopsida</taxon>
        <taxon>eudicotyledons</taxon>
        <taxon>Gunneridae</taxon>
        <taxon>Pentapetalae</taxon>
        <taxon>asterids</taxon>
        <taxon>campanulids</taxon>
        <taxon>Asterales</taxon>
        <taxon>Asteraceae</taxon>
        <taxon>Asteroideae</taxon>
        <taxon>Anthemideae</taxon>
        <taxon>Anthemidinae</taxon>
        <taxon>Tanacetum</taxon>
    </lineage>
</organism>
<protein>
    <submittedName>
        <fullName evidence="1">Uncharacterized protein</fullName>
    </submittedName>
</protein>
<proteinExistence type="predicted"/>
<comment type="caution">
    <text evidence="1">The sequence shown here is derived from an EMBL/GenBank/DDBJ whole genome shotgun (WGS) entry which is preliminary data.</text>
</comment>
<dbReference type="EMBL" id="BKCJ010161121">
    <property type="protein sequence ID" value="GEY22275.1"/>
    <property type="molecule type" value="Genomic_DNA"/>
</dbReference>
<evidence type="ECO:0000313" key="1">
    <source>
        <dbReference type="EMBL" id="GEY22275.1"/>
    </source>
</evidence>
<accession>A0A699HPF1</accession>